<proteinExistence type="predicted"/>
<dbReference type="AlphaFoldDB" id="A0A8J2LFR2"/>
<dbReference type="Proteomes" id="UP000708208">
    <property type="component" value="Unassembled WGS sequence"/>
</dbReference>
<dbReference type="InterPro" id="IPR001563">
    <property type="entry name" value="Peptidase_S10"/>
</dbReference>
<evidence type="ECO:0000313" key="1">
    <source>
        <dbReference type="EMBL" id="CAG7830981.1"/>
    </source>
</evidence>
<name>A0A8J2LFR2_9HEXA</name>
<accession>A0A8J2LFR2</accession>
<reference evidence="1" key="1">
    <citation type="submission" date="2021-06" db="EMBL/GenBank/DDBJ databases">
        <authorList>
            <person name="Hodson N. C."/>
            <person name="Mongue J. A."/>
            <person name="Jaron S. K."/>
        </authorList>
    </citation>
    <scope>NUCLEOTIDE SEQUENCE</scope>
</reference>
<evidence type="ECO:0000313" key="2">
    <source>
        <dbReference type="Proteomes" id="UP000708208"/>
    </source>
</evidence>
<organism evidence="1 2">
    <name type="scientific">Allacma fusca</name>
    <dbReference type="NCBI Taxonomy" id="39272"/>
    <lineage>
        <taxon>Eukaryota</taxon>
        <taxon>Metazoa</taxon>
        <taxon>Ecdysozoa</taxon>
        <taxon>Arthropoda</taxon>
        <taxon>Hexapoda</taxon>
        <taxon>Collembola</taxon>
        <taxon>Symphypleona</taxon>
        <taxon>Sminthuridae</taxon>
        <taxon>Allacma</taxon>
    </lineage>
</organism>
<dbReference type="Pfam" id="PF00450">
    <property type="entry name" value="Peptidase_S10"/>
    <property type="match status" value="1"/>
</dbReference>
<sequence length="142" mass="16079">MNGEIKQMLRIIPENVTWGGQSGKVFEALADDFMRPVVRIVESLLNNSPLSVTVYSGQLDLIVDTMGTTQWVEKLNWTGISSWKKAPRQPIILNNSTEAFKKSFKNFSFYWILKAGHMVPMDAPKTAVEMLQIITGLKDFKN</sequence>
<dbReference type="GO" id="GO:0006508">
    <property type="term" value="P:proteolysis"/>
    <property type="evidence" value="ECO:0007669"/>
    <property type="project" value="InterPro"/>
</dbReference>
<dbReference type="EMBL" id="CAJVCH010558351">
    <property type="protein sequence ID" value="CAG7830981.1"/>
    <property type="molecule type" value="Genomic_DNA"/>
</dbReference>
<dbReference type="OrthoDB" id="443318at2759"/>
<keyword evidence="2" id="KW-1185">Reference proteome</keyword>
<comment type="caution">
    <text evidence="1">The sequence shown here is derived from an EMBL/GenBank/DDBJ whole genome shotgun (WGS) entry which is preliminary data.</text>
</comment>
<protein>
    <submittedName>
        <fullName evidence="1">Uncharacterized protein</fullName>
    </submittedName>
</protein>
<dbReference type="GO" id="GO:0004185">
    <property type="term" value="F:serine-type carboxypeptidase activity"/>
    <property type="evidence" value="ECO:0007669"/>
    <property type="project" value="InterPro"/>
</dbReference>
<gene>
    <name evidence="1" type="ORF">AFUS01_LOCUS40747</name>
</gene>